<evidence type="ECO:0000313" key="2">
    <source>
        <dbReference type="EMBL" id="CAL6113211.1"/>
    </source>
</evidence>
<dbReference type="EMBL" id="CAXDID020000760">
    <property type="protein sequence ID" value="CAL6113211.1"/>
    <property type="molecule type" value="Genomic_DNA"/>
</dbReference>
<reference evidence="2 3" key="2">
    <citation type="submission" date="2024-07" db="EMBL/GenBank/DDBJ databases">
        <authorList>
            <person name="Akdeniz Z."/>
        </authorList>
    </citation>
    <scope>NUCLEOTIDE SEQUENCE [LARGE SCALE GENOMIC DNA]</scope>
</reference>
<keyword evidence="3" id="KW-1185">Reference proteome</keyword>
<proteinExistence type="predicted"/>
<organism evidence="1">
    <name type="scientific">Hexamita inflata</name>
    <dbReference type="NCBI Taxonomy" id="28002"/>
    <lineage>
        <taxon>Eukaryota</taxon>
        <taxon>Metamonada</taxon>
        <taxon>Diplomonadida</taxon>
        <taxon>Hexamitidae</taxon>
        <taxon>Hexamitinae</taxon>
        <taxon>Hexamita</taxon>
    </lineage>
</organism>
<evidence type="ECO:0000313" key="1">
    <source>
        <dbReference type="EMBL" id="CAI9920961.1"/>
    </source>
</evidence>
<dbReference type="Proteomes" id="UP001642409">
    <property type="component" value="Unassembled WGS sequence"/>
</dbReference>
<protein>
    <submittedName>
        <fullName evidence="2">Hypothetical_protein</fullName>
    </submittedName>
</protein>
<dbReference type="AlphaFoldDB" id="A0AA86NKL2"/>
<dbReference type="EMBL" id="CATOUU010000206">
    <property type="protein sequence ID" value="CAI9920961.1"/>
    <property type="molecule type" value="Genomic_DNA"/>
</dbReference>
<accession>A0AA86NKL2</accession>
<gene>
    <name evidence="2" type="ORF">HINF_LOCUS77399</name>
    <name evidence="1" type="ORF">HINF_LOCUS8606</name>
</gene>
<reference evidence="1" key="1">
    <citation type="submission" date="2023-06" db="EMBL/GenBank/DDBJ databases">
        <authorList>
            <person name="Kurt Z."/>
        </authorList>
    </citation>
    <scope>NUCLEOTIDE SEQUENCE</scope>
</reference>
<comment type="caution">
    <text evidence="1">The sequence shown here is derived from an EMBL/GenBank/DDBJ whole genome shotgun (WGS) entry which is preliminary data.</text>
</comment>
<sequence length="267" mass="30050">MNEQVLDGFTELLETELTCLFTGLCLQDSSGSHLFPLVRTHVHQSDSLDFILFCLHFVQTASTSSLMSVAAGTNTSTALICPKQGVLSLSVLTSISVVAGSFCWRRSSSFVRSGMRETLVIYDKYIFIQLSLNETRITLLRKQLRAARFRVGQLWLWHTGPASIGEIGSKSTSRNWKYISLFSSASTAVFLERKLDSGNELANTNRLGQMNEQVLHGFTELQEYELTCLFTGLYLQNSYGSHLFPRTRTHVHQPDSIDFTLFCLHFV</sequence>
<evidence type="ECO:0000313" key="3">
    <source>
        <dbReference type="Proteomes" id="UP001642409"/>
    </source>
</evidence>
<name>A0AA86NKL2_9EUKA</name>